<name>A0AAD3NHQ3_LATJO</name>
<proteinExistence type="predicted"/>
<dbReference type="GO" id="GO:0006816">
    <property type="term" value="P:calcium ion transport"/>
    <property type="evidence" value="ECO:0007669"/>
    <property type="project" value="InterPro"/>
</dbReference>
<evidence type="ECO:0000313" key="2">
    <source>
        <dbReference type="EMBL" id="GLD72097.1"/>
    </source>
</evidence>
<keyword evidence="3" id="KW-1185">Reference proteome</keyword>
<reference evidence="2" key="1">
    <citation type="submission" date="2022-08" db="EMBL/GenBank/DDBJ databases">
        <title>Genome sequencing of akame (Lates japonicus).</title>
        <authorList>
            <person name="Hashiguchi Y."/>
            <person name="Takahashi H."/>
        </authorList>
    </citation>
    <scope>NUCLEOTIDE SEQUENCE</scope>
    <source>
        <strain evidence="2">Kochi</strain>
    </source>
</reference>
<gene>
    <name evidence="2" type="ORF">AKAME5_002342100</name>
</gene>
<keyword evidence="2" id="KW-0675">Receptor</keyword>
<dbReference type="InterPro" id="IPR015925">
    <property type="entry name" value="Ryanodine_IP3_receptor"/>
</dbReference>
<dbReference type="PANTHER" id="PTHR45816:SF2">
    <property type="entry name" value="INOSITOL 1,4,5-TRISPHOSPHATE RECEPTOR"/>
    <property type="match status" value="1"/>
</dbReference>
<keyword evidence="1" id="KW-1133">Transmembrane helix</keyword>
<feature type="transmembrane region" description="Helical" evidence="1">
    <location>
        <begin position="153"/>
        <end position="170"/>
    </location>
</feature>
<dbReference type="Proteomes" id="UP001279410">
    <property type="component" value="Unassembled WGS sequence"/>
</dbReference>
<evidence type="ECO:0000256" key="1">
    <source>
        <dbReference type="SAM" id="Phobius"/>
    </source>
</evidence>
<sequence length="247" mass="27667">MRKSVALINQTLGESHRVLPQGPCHENQNYIATHESNGIDIIIALWQHQPTREKRMDLVLELKVEAASTTTEREATGQQDPSDFFLRAEDIFNEMNWQKLQSGKHIGVEYISFNLAVLMSLLVCFFYLEKDANPGFTPGSREASGMLDPHLSALLWMGVLATLVIVIIMPQPLGIRALVIVTILRLIFSVGLEPTLFLLGAFNARAPSACGVCPPHPCPYSSPCQRREVRHWTLERVTPPLDLPEIF</sequence>
<dbReference type="AlphaFoldDB" id="A0AAD3NHQ3"/>
<feature type="transmembrane region" description="Helical" evidence="1">
    <location>
        <begin position="108"/>
        <end position="128"/>
    </location>
</feature>
<protein>
    <submittedName>
        <fullName evidence="2">Inositol 1,4,5-trisphosphate receptor type 1 isoform X7</fullName>
    </submittedName>
</protein>
<dbReference type="PANTHER" id="PTHR45816">
    <property type="entry name" value="MIR DOMAIN-CONTAINING PROTEIN"/>
    <property type="match status" value="1"/>
</dbReference>
<organism evidence="2 3">
    <name type="scientific">Lates japonicus</name>
    <name type="common">Japanese lates</name>
    <dbReference type="NCBI Taxonomy" id="270547"/>
    <lineage>
        <taxon>Eukaryota</taxon>
        <taxon>Metazoa</taxon>
        <taxon>Chordata</taxon>
        <taxon>Craniata</taxon>
        <taxon>Vertebrata</taxon>
        <taxon>Euteleostomi</taxon>
        <taxon>Actinopterygii</taxon>
        <taxon>Neopterygii</taxon>
        <taxon>Teleostei</taxon>
        <taxon>Neoteleostei</taxon>
        <taxon>Acanthomorphata</taxon>
        <taxon>Carangaria</taxon>
        <taxon>Carangaria incertae sedis</taxon>
        <taxon>Centropomidae</taxon>
        <taxon>Lates</taxon>
    </lineage>
</organism>
<keyword evidence="1" id="KW-0472">Membrane</keyword>
<dbReference type="EMBL" id="BRZM01000858">
    <property type="protein sequence ID" value="GLD72097.1"/>
    <property type="molecule type" value="Genomic_DNA"/>
</dbReference>
<evidence type="ECO:0000313" key="3">
    <source>
        <dbReference type="Proteomes" id="UP001279410"/>
    </source>
</evidence>
<accession>A0AAD3NHQ3</accession>
<keyword evidence="1" id="KW-0812">Transmembrane</keyword>
<comment type="caution">
    <text evidence="2">The sequence shown here is derived from an EMBL/GenBank/DDBJ whole genome shotgun (WGS) entry which is preliminary data.</text>
</comment>